<keyword evidence="1" id="KW-0812">Transmembrane</keyword>
<keyword evidence="1" id="KW-0472">Membrane</keyword>
<dbReference type="AlphaFoldDB" id="A0A1R4H7H4"/>
<evidence type="ECO:0000256" key="2">
    <source>
        <dbReference type="SAM" id="SignalP"/>
    </source>
</evidence>
<accession>A0A1R4H7H4</accession>
<keyword evidence="4" id="KW-1185">Reference proteome</keyword>
<evidence type="ECO:0000313" key="3">
    <source>
        <dbReference type="EMBL" id="SJM92149.1"/>
    </source>
</evidence>
<feature type="signal peptide" evidence="2">
    <location>
        <begin position="1"/>
        <end position="22"/>
    </location>
</feature>
<evidence type="ECO:0000313" key="4">
    <source>
        <dbReference type="Proteomes" id="UP000195667"/>
    </source>
</evidence>
<evidence type="ECO:0000256" key="1">
    <source>
        <dbReference type="SAM" id="Phobius"/>
    </source>
</evidence>
<dbReference type="Proteomes" id="UP000195667">
    <property type="component" value="Unassembled WGS sequence"/>
</dbReference>
<dbReference type="RefSeq" id="WP_087143269.1">
    <property type="nucleotide sequence ID" value="NZ_FUKI01000098.1"/>
</dbReference>
<keyword evidence="1" id="KW-1133">Transmembrane helix</keyword>
<sequence length="203" mass="21733">MNQLTKNLISAALLLTSSTVFASIPLGGVRKSTDGKYDLYGCMQSNDYYIANFAAFQTPVGKAIDPKKMPPPECVTLPALGQTQIAVDLLDKDVRHKEVSMKISGDKGEVLLETPPTMAKQGVITGTVDFKTKGAYTVVLTITDNDLHTPTEISALRIPITVAMDIVEPASKSAMLSFFGFMAALAIALAVLLPRFLKPKATA</sequence>
<proteinExistence type="predicted"/>
<protein>
    <submittedName>
        <fullName evidence="3">Uncharacterized protein</fullName>
    </submittedName>
</protein>
<gene>
    <name evidence="3" type="ORF">CRENPOLYSF1_240064</name>
</gene>
<dbReference type="OrthoDB" id="5565554at2"/>
<keyword evidence="2" id="KW-0732">Signal</keyword>
<organism evidence="3 4">
    <name type="scientific">Crenothrix polyspora</name>
    <dbReference type="NCBI Taxonomy" id="360316"/>
    <lineage>
        <taxon>Bacteria</taxon>
        <taxon>Pseudomonadati</taxon>
        <taxon>Pseudomonadota</taxon>
        <taxon>Gammaproteobacteria</taxon>
        <taxon>Methylococcales</taxon>
        <taxon>Crenotrichaceae</taxon>
        <taxon>Crenothrix</taxon>
    </lineage>
</organism>
<dbReference type="EMBL" id="FUKI01000098">
    <property type="protein sequence ID" value="SJM92149.1"/>
    <property type="molecule type" value="Genomic_DNA"/>
</dbReference>
<feature type="transmembrane region" description="Helical" evidence="1">
    <location>
        <begin position="174"/>
        <end position="193"/>
    </location>
</feature>
<feature type="chain" id="PRO_5012367970" evidence="2">
    <location>
        <begin position="23"/>
        <end position="203"/>
    </location>
</feature>
<reference evidence="4" key="1">
    <citation type="submission" date="2017-02" db="EMBL/GenBank/DDBJ databases">
        <authorList>
            <person name="Daims H."/>
        </authorList>
    </citation>
    <scope>NUCLEOTIDE SEQUENCE [LARGE SCALE GENOMIC DNA]</scope>
</reference>
<name>A0A1R4H7H4_9GAMM</name>